<name>A0ABX2T755_9PROT</name>
<evidence type="ECO:0008006" key="3">
    <source>
        <dbReference type="Google" id="ProtNLM"/>
    </source>
</evidence>
<comment type="caution">
    <text evidence="1">The sequence shown here is derived from an EMBL/GenBank/DDBJ whole genome shotgun (WGS) entry which is preliminary data.</text>
</comment>
<dbReference type="Proteomes" id="UP000584642">
    <property type="component" value="Unassembled WGS sequence"/>
</dbReference>
<evidence type="ECO:0000313" key="1">
    <source>
        <dbReference type="EMBL" id="NYZ19902.1"/>
    </source>
</evidence>
<organism evidence="1 2">
    <name type="scientific">Azospirillum oleiclasticum</name>
    <dbReference type="NCBI Taxonomy" id="2735135"/>
    <lineage>
        <taxon>Bacteria</taxon>
        <taxon>Pseudomonadati</taxon>
        <taxon>Pseudomonadota</taxon>
        <taxon>Alphaproteobacteria</taxon>
        <taxon>Rhodospirillales</taxon>
        <taxon>Azospirillaceae</taxon>
        <taxon>Azospirillum</taxon>
    </lineage>
</organism>
<dbReference type="EMBL" id="JABFDB010000004">
    <property type="protein sequence ID" value="NYZ19902.1"/>
    <property type="molecule type" value="Genomic_DNA"/>
</dbReference>
<accession>A0ABX2T755</accession>
<reference evidence="1 2" key="1">
    <citation type="submission" date="2020-05" db="EMBL/GenBank/DDBJ databases">
        <title>Azospirillum oleiclasticum sp. nov, a nitrogen-fixing and heavy crude oil-emulsifying bacterium isolated from the crude oil of Yumen Oilfield.</title>
        <authorList>
            <person name="Wu D."/>
            <person name="Cai M."/>
            <person name="Zhang X."/>
        </authorList>
    </citation>
    <scope>NUCLEOTIDE SEQUENCE [LARGE SCALE GENOMIC DNA]</scope>
    <source>
        <strain evidence="1 2">ROY-1-1-2</strain>
    </source>
</reference>
<proteinExistence type="predicted"/>
<evidence type="ECO:0000313" key="2">
    <source>
        <dbReference type="Proteomes" id="UP000584642"/>
    </source>
</evidence>
<gene>
    <name evidence="1" type="ORF">HND93_09270</name>
</gene>
<protein>
    <recommendedName>
        <fullName evidence="3">DUF1127 domain-containing protein</fullName>
    </recommendedName>
</protein>
<dbReference type="RefSeq" id="WP_180281660.1">
    <property type="nucleotide sequence ID" value="NZ_JABFDB010000004.1"/>
</dbReference>
<sequence length="73" mass="7869">MTTLTASHIGHAAAPSRLLGAVRDFFTAWGEATAAYAVYQELSAMSRTDLAARGLSRQDIGRSAMNLPELMRD</sequence>
<keyword evidence="2" id="KW-1185">Reference proteome</keyword>